<evidence type="ECO:0000259" key="7">
    <source>
        <dbReference type="PROSITE" id="PS51900"/>
    </source>
</evidence>
<accession>A0A271J6V1</accession>
<dbReference type="InterPro" id="IPR013762">
    <property type="entry name" value="Integrase-like_cat_sf"/>
</dbReference>
<dbReference type="Pfam" id="PF02899">
    <property type="entry name" value="Phage_int_SAM_1"/>
    <property type="match status" value="1"/>
</dbReference>
<organism evidence="8 9">
    <name type="scientific">Rubrivirga marina</name>
    <dbReference type="NCBI Taxonomy" id="1196024"/>
    <lineage>
        <taxon>Bacteria</taxon>
        <taxon>Pseudomonadati</taxon>
        <taxon>Rhodothermota</taxon>
        <taxon>Rhodothermia</taxon>
        <taxon>Rhodothermales</taxon>
        <taxon>Rubricoccaceae</taxon>
        <taxon>Rubrivirga</taxon>
    </lineage>
</organism>
<evidence type="ECO:0008006" key="10">
    <source>
        <dbReference type="Google" id="ProtNLM"/>
    </source>
</evidence>
<keyword evidence="9" id="KW-1185">Reference proteome</keyword>
<proteinExistence type="inferred from homology"/>
<dbReference type="PANTHER" id="PTHR30349:SF41">
    <property type="entry name" value="INTEGRASE_RECOMBINASE PROTEIN MJ0367-RELATED"/>
    <property type="match status" value="1"/>
</dbReference>
<dbReference type="Gene3D" id="1.10.443.10">
    <property type="entry name" value="Intergrase catalytic core"/>
    <property type="match status" value="1"/>
</dbReference>
<gene>
    <name evidence="8" type="ORF">BSZ37_13245</name>
</gene>
<dbReference type="SUPFAM" id="SSF56349">
    <property type="entry name" value="DNA breaking-rejoining enzymes"/>
    <property type="match status" value="1"/>
</dbReference>
<dbReference type="InterPro" id="IPR011010">
    <property type="entry name" value="DNA_brk_join_enz"/>
</dbReference>
<evidence type="ECO:0000256" key="2">
    <source>
        <dbReference type="ARBA" id="ARBA00022908"/>
    </source>
</evidence>
<dbReference type="PROSITE" id="PS51898">
    <property type="entry name" value="TYR_RECOMBINASE"/>
    <property type="match status" value="1"/>
</dbReference>
<dbReference type="Proteomes" id="UP000216339">
    <property type="component" value="Unassembled WGS sequence"/>
</dbReference>
<evidence type="ECO:0000256" key="3">
    <source>
        <dbReference type="ARBA" id="ARBA00023125"/>
    </source>
</evidence>
<comment type="similarity">
    <text evidence="1">Belongs to the 'phage' integrase family.</text>
</comment>
<dbReference type="Pfam" id="PF00589">
    <property type="entry name" value="Phage_integrase"/>
    <property type="match status" value="1"/>
</dbReference>
<dbReference type="PANTHER" id="PTHR30349">
    <property type="entry name" value="PHAGE INTEGRASE-RELATED"/>
    <property type="match status" value="1"/>
</dbReference>
<feature type="domain" description="Tyr recombinase" evidence="6">
    <location>
        <begin position="112"/>
        <end position="297"/>
    </location>
</feature>
<evidence type="ECO:0000256" key="5">
    <source>
        <dbReference type="PROSITE-ProRule" id="PRU01248"/>
    </source>
</evidence>
<dbReference type="AlphaFoldDB" id="A0A271J6V1"/>
<name>A0A271J6V1_9BACT</name>
<dbReference type="InterPro" id="IPR010998">
    <property type="entry name" value="Integrase_recombinase_N"/>
</dbReference>
<evidence type="ECO:0000313" key="8">
    <source>
        <dbReference type="EMBL" id="PAP78774.1"/>
    </source>
</evidence>
<evidence type="ECO:0000256" key="1">
    <source>
        <dbReference type="ARBA" id="ARBA00008857"/>
    </source>
</evidence>
<evidence type="ECO:0000259" key="6">
    <source>
        <dbReference type="PROSITE" id="PS51898"/>
    </source>
</evidence>
<evidence type="ECO:0000256" key="4">
    <source>
        <dbReference type="ARBA" id="ARBA00023172"/>
    </source>
</evidence>
<feature type="domain" description="Core-binding (CB)" evidence="7">
    <location>
        <begin position="6"/>
        <end position="86"/>
    </location>
</feature>
<dbReference type="InterPro" id="IPR002104">
    <property type="entry name" value="Integrase_catalytic"/>
</dbReference>
<dbReference type="InterPro" id="IPR050090">
    <property type="entry name" value="Tyrosine_recombinase_XerCD"/>
</dbReference>
<comment type="caution">
    <text evidence="8">The sequence shown here is derived from an EMBL/GenBank/DDBJ whole genome shotgun (WGS) entry which is preliminary data.</text>
</comment>
<dbReference type="GO" id="GO:0015074">
    <property type="term" value="P:DNA integration"/>
    <property type="evidence" value="ECO:0007669"/>
    <property type="project" value="UniProtKB-KW"/>
</dbReference>
<keyword evidence="3 5" id="KW-0238">DNA-binding</keyword>
<evidence type="ECO:0000313" key="9">
    <source>
        <dbReference type="Proteomes" id="UP000216339"/>
    </source>
</evidence>
<dbReference type="PROSITE" id="PS51900">
    <property type="entry name" value="CB"/>
    <property type="match status" value="1"/>
</dbReference>
<dbReference type="GO" id="GO:0003677">
    <property type="term" value="F:DNA binding"/>
    <property type="evidence" value="ECO:0007669"/>
    <property type="project" value="UniProtKB-UniRule"/>
</dbReference>
<keyword evidence="4" id="KW-0233">DNA recombination</keyword>
<reference evidence="8 9" key="1">
    <citation type="submission" date="2016-11" db="EMBL/GenBank/DDBJ databases">
        <title>Study of marine rhodopsin-containing bacteria.</title>
        <authorList>
            <person name="Yoshizawa S."/>
            <person name="Kumagai Y."/>
            <person name="Kogure K."/>
        </authorList>
    </citation>
    <scope>NUCLEOTIDE SEQUENCE [LARGE SCALE GENOMIC DNA]</scope>
    <source>
        <strain evidence="8 9">SAORIC-28</strain>
    </source>
</reference>
<dbReference type="InterPro" id="IPR004107">
    <property type="entry name" value="Integrase_SAM-like_N"/>
</dbReference>
<dbReference type="Gene3D" id="1.10.150.130">
    <property type="match status" value="1"/>
</dbReference>
<keyword evidence="2" id="KW-0229">DNA integration</keyword>
<protein>
    <recommendedName>
        <fullName evidence="10">Integrase</fullName>
    </recommendedName>
</protein>
<dbReference type="GO" id="GO:0006310">
    <property type="term" value="P:DNA recombination"/>
    <property type="evidence" value="ECO:0007669"/>
    <property type="project" value="UniProtKB-KW"/>
</dbReference>
<dbReference type="InterPro" id="IPR044068">
    <property type="entry name" value="CB"/>
</dbReference>
<sequence>MGRAFTAQSDLVPLYLLRYDRENTRRAYAKDLETFFGCETVTLEMAASVTFTDVNEALQTLESDGKSPATQRRFLASLRGFFGWLAALGFIDLNPADRHLVRRIPKTSDADQLVTVLTREQAARMLGAIDMTKPSGARNFALVTTLLHCVLRRSEASDMDVEDIGMAGEHTILRLKRAKGGANQTVKVPDHVAGVLRDFIRSSGYHSGPVWRSLSTNHSHGKRLSGSAIYKIVRSLGRQAGIQERVGAHTLRHTGCTLAIEGGASLQQVQAHARHKNIETTMRYVHQRDRLANSAADFIDL</sequence>
<dbReference type="EMBL" id="MQWD01000001">
    <property type="protein sequence ID" value="PAP78774.1"/>
    <property type="molecule type" value="Genomic_DNA"/>
</dbReference>